<keyword evidence="2" id="KW-1185">Reference proteome</keyword>
<dbReference type="RefSeq" id="WP_305995425.1">
    <property type="nucleotide sequence ID" value="NZ_JAVALS010000002.1"/>
</dbReference>
<dbReference type="Proteomes" id="UP001232725">
    <property type="component" value="Unassembled WGS sequence"/>
</dbReference>
<protein>
    <submittedName>
        <fullName evidence="1">Uncharacterized protein</fullName>
    </submittedName>
</protein>
<comment type="caution">
    <text evidence="1">The sequence shown here is derived from an EMBL/GenBank/DDBJ whole genome shotgun (WGS) entry which is preliminary data.</text>
</comment>
<name>A0ABT9ILB3_9MICC</name>
<evidence type="ECO:0000313" key="1">
    <source>
        <dbReference type="EMBL" id="MDP5226371.1"/>
    </source>
</evidence>
<dbReference type="EMBL" id="JAVALS010000002">
    <property type="protein sequence ID" value="MDP5226371.1"/>
    <property type="molecule type" value="Genomic_DNA"/>
</dbReference>
<evidence type="ECO:0000313" key="2">
    <source>
        <dbReference type="Proteomes" id="UP001232725"/>
    </source>
</evidence>
<proteinExistence type="predicted"/>
<gene>
    <name evidence="1" type="ORF">Q9R02_04285</name>
</gene>
<sequence length="235" mass="24797">MVRPVVALHNDFWTGLDEAGPESRCVKGVKAVLRPAWSACQQLAGEMALAVCAAPELRTAHVVASSMRHMMVAWKLLEAPFGADSIQKSLLVVPFGTTMLPLVRPPAHAENVGFEHWLCGAAKVGVLQICVMPETTPGPELVGADGQLFWQTNMAVIWKTTSVPVLFVRVSGTCSDLPLLHPLAVAPVFPQAMPKSITGGGGMMTEALANGAPATTATAGTVHAAVRKSARRDAF</sequence>
<accession>A0ABT9ILB3</accession>
<reference evidence="1 2" key="1">
    <citation type="submission" date="2023-08" db="EMBL/GenBank/DDBJ databases">
        <title>Arthrobacter horti sp. nov., isolated from forest soil.</title>
        <authorList>
            <person name="Park M."/>
        </authorList>
    </citation>
    <scope>NUCLEOTIDE SEQUENCE [LARGE SCALE GENOMIC DNA]</scope>
    <source>
        <strain evidence="1 2">YJM1</strain>
    </source>
</reference>
<organism evidence="1 2">
    <name type="scientific">Arthrobacter horti</name>
    <dbReference type="NCBI Taxonomy" id="3068273"/>
    <lineage>
        <taxon>Bacteria</taxon>
        <taxon>Bacillati</taxon>
        <taxon>Actinomycetota</taxon>
        <taxon>Actinomycetes</taxon>
        <taxon>Micrococcales</taxon>
        <taxon>Micrococcaceae</taxon>
        <taxon>Arthrobacter</taxon>
    </lineage>
</organism>